<proteinExistence type="predicted"/>
<accession>A0A1M4V375</accession>
<evidence type="ECO:0000313" key="1">
    <source>
        <dbReference type="EMBL" id="SHE63441.1"/>
    </source>
</evidence>
<reference evidence="2" key="1">
    <citation type="submission" date="2016-11" db="EMBL/GenBank/DDBJ databases">
        <authorList>
            <person name="Varghese N."/>
            <person name="Submissions S."/>
        </authorList>
    </citation>
    <scope>NUCLEOTIDE SEQUENCE [LARGE SCALE GENOMIC DNA]</scope>
    <source>
        <strain evidence="2">DSM 11792</strain>
    </source>
</reference>
<protein>
    <submittedName>
        <fullName evidence="1">Uncharacterized protein</fullName>
    </submittedName>
</protein>
<dbReference type="Proteomes" id="UP000184196">
    <property type="component" value="Unassembled WGS sequence"/>
</dbReference>
<evidence type="ECO:0000313" key="2">
    <source>
        <dbReference type="Proteomes" id="UP000184196"/>
    </source>
</evidence>
<dbReference type="EMBL" id="FQUW01000007">
    <property type="protein sequence ID" value="SHE63441.1"/>
    <property type="molecule type" value="Genomic_DNA"/>
</dbReference>
<sequence length="173" mass="19361">MFSDPVMVPPSTHHNMALLLRFQIQLIPLVLRRPGIPVSAGSTLTPVLRAPKRFLSNKLKILAAAASEKARISCNKPMPLPYSLRTGLAALQMRHGSYTLLSYFCRFSKLPFLTLHFGAAGFAPQSGYPRFAGCRYQRSASRSLWTTRHRADGSGFTEQLQENKEAKPCFFFD</sequence>
<gene>
    <name evidence="1" type="ORF">SAMN02745218_00630</name>
</gene>
<keyword evidence="2" id="KW-1185">Reference proteome</keyword>
<name>A0A1M4V375_9FIRM</name>
<organism evidence="1 2">
    <name type="scientific">Desulfofundulus australicus DSM 11792</name>
    <dbReference type="NCBI Taxonomy" id="1121425"/>
    <lineage>
        <taxon>Bacteria</taxon>
        <taxon>Bacillati</taxon>
        <taxon>Bacillota</taxon>
        <taxon>Clostridia</taxon>
        <taxon>Eubacteriales</taxon>
        <taxon>Peptococcaceae</taxon>
        <taxon>Desulfofundulus</taxon>
    </lineage>
</organism>
<dbReference type="AlphaFoldDB" id="A0A1M4V375"/>